<sequence>MSPSESSGSSFAASDSSSIRDIGTIRSILATMQQTRVLLDRRAPRDTPRLIDRLDRLTDTHRETDISFFRHLVRMLPEAFDAIASLIATHEAFLVKPRHPGAPVREQLAVALYWLGRSGNGASAATVAFACGCSEGSVIAYTGRVVDALFDHRRRILCWASQREKEDAQAWVAQRAKCTEFGNGWSMVDGSLIPLAFKPGGNAFHREYFDRKGQYSLNLQLVVLPTTLRIIDFVAGYKGSTQDSRAFAASDIVKRPRRYMDEGEFVWTDSGYGLSEFTCGPYDHVVAAKSGDFRRFNYAVSNVRVRSEHAFGYFKGRFQSMTGIRVPIKDEQEHHRAVKIVVAALVAHNIALRWDGQEERECFIDLSDVSAPARDAWHQMQVPSRVEEEKEVEAWKRRMQAQRRYDAAERARRAQLSQYRLDLDRRDRAKELRESLHTALFDAHRRVFADTTPESRKENKTEAEYQEMLRRRAAQKQARRQARGSQRGRGRGRGAGRRRGSSRGAGRGGGRGAGRGEGRGVEGGRGLEDGEHTNDPATEDRGEGPSNVPM</sequence>
<evidence type="ECO:0000256" key="3">
    <source>
        <dbReference type="SAM" id="MobiDB-lite"/>
    </source>
</evidence>
<accession>A0A8X7MWV7</accession>
<reference evidence="5" key="2">
    <citation type="journal article" date="2019" name="IMA Fungus">
        <title>Genome sequencing and comparison of five Tilletia species to identify candidate genes for the detection of regulated species infecting wheat.</title>
        <authorList>
            <person name="Nguyen H.D.T."/>
            <person name="Sultana T."/>
            <person name="Kesanakurti P."/>
            <person name="Hambleton S."/>
        </authorList>
    </citation>
    <scope>NUCLEOTIDE SEQUENCE</scope>
    <source>
        <strain evidence="5">DAOMC 236426</strain>
    </source>
</reference>
<dbReference type="Pfam" id="PF13359">
    <property type="entry name" value="DDE_Tnp_4"/>
    <property type="match status" value="1"/>
</dbReference>
<evidence type="ECO:0000313" key="6">
    <source>
        <dbReference type="Proteomes" id="UP000077684"/>
    </source>
</evidence>
<protein>
    <recommendedName>
        <fullName evidence="4">DDE Tnp4 domain-containing protein</fullName>
    </recommendedName>
</protein>
<feature type="domain" description="DDE Tnp4" evidence="4">
    <location>
        <begin position="188"/>
        <end position="349"/>
    </location>
</feature>
<proteinExistence type="predicted"/>
<dbReference type="GO" id="GO:0046872">
    <property type="term" value="F:metal ion binding"/>
    <property type="evidence" value="ECO:0007669"/>
    <property type="project" value="UniProtKB-KW"/>
</dbReference>
<keyword evidence="6" id="KW-1185">Reference proteome</keyword>
<comment type="cofactor">
    <cofactor evidence="1">
        <name>a divalent metal cation</name>
        <dbReference type="ChEBI" id="CHEBI:60240"/>
    </cofactor>
</comment>
<name>A0A8X7MWV7_9BASI</name>
<organism evidence="5 6">
    <name type="scientific">Tilletia controversa</name>
    <name type="common">dwarf bunt fungus</name>
    <dbReference type="NCBI Taxonomy" id="13291"/>
    <lineage>
        <taxon>Eukaryota</taxon>
        <taxon>Fungi</taxon>
        <taxon>Dikarya</taxon>
        <taxon>Basidiomycota</taxon>
        <taxon>Ustilaginomycotina</taxon>
        <taxon>Exobasidiomycetes</taxon>
        <taxon>Tilletiales</taxon>
        <taxon>Tilletiaceae</taxon>
        <taxon>Tilletia</taxon>
    </lineage>
</organism>
<comment type="caution">
    <text evidence="5">The sequence shown here is derived from an EMBL/GenBank/DDBJ whole genome shotgun (WGS) entry which is preliminary data.</text>
</comment>
<evidence type="ECO:0000256" key="1">
    <source>
        <dbReference type="ARBA" id="ARBA00001968"/>
    </source>
</evidence>
<feature type="compositionally biased region" description="Basic and acidic residues" evidence="3">
    <location>
        <begin position="514"/>
        <end position="543"/>
    </location>
</feature>
<evidence type="ECO:0000259" key="4">
    <source>
        <dbReference type="Pfam" id="PF13359"/>
    </source>
</evidence>
<dbReference type="EMBL" id="LWDE02000220">
    <property type="protein sequence ID" value="KAE8251358.1"/>
    <property type="molecule type" value="Genomic_DNA"/>
</dbReference>
<dbReference type="AlphaFoldDB" id="A0A8X7MWV7"/>
<feature type="region of interest" description="Disordered" evidence="3">
    <location>
        <begin position="470"/>
        <end position="550"/>
    </location>
</feature>
<feature type="compositionally biased region" description="Basic residues" evidence="3">
    <location>
        <begin position="471"/>
        <end position="501"/>
    </location>
</feature>
<dbReference type="Proteomes" id="UP000077684">
    <property type="component" value="Unassembled WGS sequence"/>
</dbReference>
<dbReference type="InterPro" id="IPR027806">
    <property type="entry name" value="HARBI1_dom"/>
</dbReference>
<reference evidence="5" key="1">
    <citation type="submission" date="2016-04" db="EMBL/GenBank/DDBJ databases">
        <authorList>
            <person name="Nguyen H.D."/>
            <person name="Samba Siva P."/>
            <person name="Cullis J."/>
            <person name="Levesque C.A."/>
            <person name="Hambleton S."/>
        </authorList>
    </citation>
    <scope>NUCLEOTIDE SEQUENCE</scope>
    <source>
        <strain evidence="5">DAOMC 236426</strain>
    </source>
</reference>
<evidence type="ECO:0000313" key="5">
    <source>
        <dbReference type="EMBL" id="KAE8251358.1"/>
    </source>
</evidence>
<feature type="compositionally biased region" description="Gly residues" evidence="3">
    <location>
        <begin position="503"/>
        <end position="513"/>
    </location>
</feature>
<evidence type="ECO:0000256" key="2">
    <source>
        <dbReference type="ARBA" id="ARBA00022723"/>
    </source>
</evidence>
<keyword evidence="2" id="KW-0479">Metal-binding</keyword>
<gene>
    <name evidence="5" type="ORF">A4X06_0g2719</name>
</gene>